<name>A0ABR1VUZ7_9PEZI</name>
<sequence length="492" mass="53260">MDFYQLNLAIFVATNGYLLYRQYSSSGGNGRKESIDISLAGSDDLETAEKGPDASAARRFQLNFFLPYALAVAADWLQGPHIYAIYKYEKNLPEKTVAALYAAGFVSGGISASFAGGLADRFGRKRACLLYCGLYIITCLTMLSDSLLVLFFGRLTGGVSTTLLFSVFEAWMISTYHEQGLHTSGLELGTVFGNMTTLSCVVAIASGVFGDVLVTYSGTRTWPFMAAGMCCVGAAYMISRIWNENYGARSTEQTSLQDLKGGLSVILGDAKILSLGITSCFFEGTMYLFIFFWSAALKSARAQSGSTDEDLPYGLIFSSFMCAMMTGSAIFTLQTSAKTVQSTAGTLMTVTLVVASCLSLAAMLQDERLLFWALCLLEGCIGAYFPSMAQLKSELIEDGIRGRVYSILRFPLNVLVVVAHSLDVEGKQAFAPAGPTFPPYTTWKGGGDNTPINLCCVTDNKRTGDAHRNHVFLTCASLLLVAFLVSRRYLAQ</sequence>
<feature type="transmembrane region" description="Helical" evidence="12">
    <location>
        <begin position="471"/>
        <end position="490"/>
    </location>
</feature>
<evidence type="ECO:0000256" key="10">
    <source>
        <dbReference type="ARBA" id="ARBA00030646"/>
    </source>
</evidence>
<gene>
    <name evidence="13" type="ORF">PG997_009732</name>
</gene>
<dbReference type="PANTHER" id="PTHR23516:SF1">
    <property type="entry name" value="MOLYBDATE-ANION TRANSPORTER"/>
    <property type="match status" value="1"/>
</dbReference>
<comment type="caution">
    <text evidence="13">The sequence shown here is derived from an EMBL/GenBank/DDBJ whole genome shotgun (WGS) entry which is preliminary data.</text>
</comment>
<feature type="transmembrane region" description="Helical" evidence="12">
    <location>
        <begin position="65"/>
        <end position="86"/>
    </location>
</feature>
<accession>A0ABR1VUZ7</accession>
<feature type="transmembrane region" description="Helical" evidence="12">
    <location>
        <begin position="272"/>
        <end position="293"/>
    </location>
</feature>
<comment type="subcellular location">
    <subcellularLocation>
        <location evidence="2">Cell membrane</location>
        <topology evidence="2">Multi-pass membrane protein</topology>
    </subcellularLocation>
</comment>
<feature type="transmembrane region" description="Helical" evidence="12">
    <location>
        <begin position="369"/>
        <end position="386"/>
    </location>
</feature>
<evidence type="ECO:0000256" key="8">
    <source>
        <dbReference type="ARBA" id="ARBA00023065"/>
    </source>
</evidence>
<keyword evidence="5" id="KW-1003">Cell membrane</keyword>
<feature type="transmembrane region" description="Helical" evidence="12">
    <location>
        <begin position="98"/>
        <end position="116"/>
    </location>
</feature>
<evidence type="ECO:0000256" key="11">
    <source>
        <dbReference type="ARBA" id="ARBA00032555"/>
    </source>
</evidence>
<organism evidence="13 14">
    <name type="scientific">Apiospora hydei</name>
    <dbReference type="NCBI Taxonomy" id="1337664"/>
    <lineage>
        <taxon>Eukaryota</taxon>
        <taxon>Fungi</taxon>
        <taxon>Dikarya</taxon>
        <taxon>Ascomycota</taxon>
        <taxon>Pezizomycotina</taxon>
        <taxon>Sordariomycetes</taxon>
        <taxon>Xylariomycetidae</taxon>
        <taxon>Amphisphaeriales</taxon>
        <taxon>Apiosporaceae</taxon>
        <taxon>Apiospora</taxon>
    </lineage>
</organism>
<evidence type="ECO:0000256" key="5">
    <source>
        <dbReference type="ARBA" id="ARBA00022475"/>
    </source>
</evidence>
<reference evidence="13 14" key="1">
    <citation type="submission" date="2023-01" db="EMBL/GenBank/DDBJ databases">
        <title>Analysis of 21 Apiospora genomes using comparative genomics revels a genus with tremendous synthesis potential of carbohydrate active enzymes and secondary metabolites.</title>
        <authorList>
            <person name="Sorensen T."/>
        </authorList>
    </citation>
    <scope>NUCLEOTIDE SEQUENCE [LARGE SCALE GENOMIC DNA]</scope>
    <source>
        <strain evidence="13 14">CBS 114990</strain>
    </source>
</reference>
<comment type="function">
    <text evidence="1">Mediates high-affinity intracellular uptake of the rare oligo-element molybdenum.</text>
</comment>
<keyword evidence="8" id="KW-0406">Ion transport</keyword>
<keyword evidence="6 12" id="KW-0812">Transmembrane</keyword>
<evidence type="ECO:0000256" key="3">
    <source>
        <dbReference type="ARBA" id="ARBA00021242"/>
    </source>
</evidence>
<feature type="transmembrane region" description="Helical" evidence="12">
    <location>
        <begin position="221"/>
        <end position="239"/>
    </location>
</feature>
<protein>
    <recommendedName>
        <fullName evidence="3">Molybdate-anion transporter</fullName>
    </recommendedName>
    <alternativeName>
        <fullName evidence="10">Major facilitator superfamily domain-containing protein 5</fullName>
    </alternativeName>
    <alternativeName>
        <fullName evidence="11">Molybdate transporter 2 homolog</fullName>
    </alternativeName>
</protein>
<keyword evidence="7 12" id="KW-1133">Transmembrane helix</keyword>
<feature type="transmembrane region" description="Helical" evidence="12">
    <location>
        <begin position="345"/>
        <end position="363"/>
    </location>
</feature>
<evidence type="ECO:0000313" key="14">
    <source>
        <dbReference type="Proteomes" id="UP001433268"/>
    </source>
</evidence>
<dbReference type="RefSeq" id="XP_066666009.1">
    <property type="nucleotide sequence ID" value="XM_066814047.1"/>
</dbReference>
<dbReference type="PANTHER" id="PTHR23516">
    <property type="entry name" value="SAM (S-ADENOSYL METHIONINE) TRANSPORTER"/>
    <property type="match status" value="1"/>
</dbReference>
<dbReference type="InterPro" id="IPR008509">
    <property type="entry name" value="MOT2/MFSD5"/>
</dbReference>
<dbReference type="GeneID" id="92047107"/>
<keyword evidence="14" id="KW-1185">Reference proteome</keyword>
<evidence type="ECO:0000256" key="7">
    <source>
        <dbReference type="ARBA" id="ARBA00022989"/>
    </source>
</evidence>
<dbReference type="Proteomes" id="UP001433268">
    <property type="component" value="Unassembled WGS sequence"/>
</dbReference>
<feature type="transmembrane region" description="Helical" evidence="12">
    <location>
        <begin position="128"/>
        <end position="152"/>
    </location>
</feature>
<evidence type="ECO:0000256" key="6">
    <source>
        <dbReference type="ARBA" id="ARBA00022692"/>
    </source>
</evidence>
<evidence type="ECO:0000256" key="4">
    <source>
        <dbReference type="ARBA" id="ARBA00022448"/>
    </source>
</evidence>
<keyword evidence="9 12" id="KW-0472">Membrane</keyword>
<dbReference type="SUPFAM" id="SSF103473">
    <property type="entry name" value="MFS general substrate transporter"/>
    <property type="match status" value="1"/>
</dbReference>
<dbReference type="Pfam" id="PF05631">
    <property type="entry name" value="MFS_5"/>
    <property type="match status" value="1"/>
</dbReference>
<dbReference type="InterPro" id="IPR036259">
    <property type="entry name" value="MFS_trans_sf"/>
</dbReference>
<evidence type="ECO:0000256" key="1">
    <source>
        <dbReference type="ARBA" id="ARBA00003019"/>
    </source>
</evidence>
<dbReference type="Gene3D" id="1.20.1250.20">
    <property type="entry name" value="MFS general substrate transporter like domains"/>
    <property type="match status" value="1"/>
</dbReference>
<evidence type="ECO:0000256" key="2">
    <source>
        <dbReference type="ARBA" id="ARBA00004651"/>
    </source>
</evidence>
<evidence type="ECO:0000256" key="12">
    <source>
        <dbReference type="SAM" id="Phobius"/>
    </source>
</evidence>
<feature type="transmembrane region" description="Helical" evidence="12">
    <location>
        <begin position="188"/>
        <end position="209"/>
    </location>
</feature>
<proteinExistence type="predicted"/>
<evidence type="ECO:0000256" key="9">
    <source>
        <dbReference type="ARBA" id="ARBA00023136"/>
    </source>
</evidence>
<feature type="transmembrane region" description="Helical" evidence="12">
    <location>
        <begin position="313"/>
        <end position="333"/>
    </location>
</feature>
<keyword evidence="4" id="KW-0813">Transport</keyword>
<dbReference type="EMBL" id="JAQQWN010000007">
    <property type="protein sequence ID" value="KAK8075069.1"/>
    <property type="molecule type" value="Genomic_DNA"/>
</dbReference>
<evidence type="ECO:0000313" key="13">
    <source>
        <dbReference type="EMBL" id="KAK8075069.1"/>
    </source>
</evidence>